<protein>
    <submittedName>
        <fullName evidence="2">Uncharacterized protein</fullName>
    </submittedName>
</protein>
<accession>A0AAD6RNL7</accession>
<gene>
    <name evidence="2" type="ORF">NC653_002069</name>
</gene>
<keyword evidence="1" id="KW-0732">Signal</keyword>
<dbReference type="EMBL" id="JAQIZT010000001">
    <property type="protein sequence ID" value="KAJ7011861.1"/>
    <property type="molecule type" value="Genomic_DNA"/>
</dbReference>
<proteinExistence type="predicted"/>
<reference evidence="2 3" key="1">
    <citation type="journal article" date="2023" name="Mol. Ecol. Resour.">
        <title>Chromosome-level genome assembly of a triploid poplar Populus alba 'Berolinensis'.</title>
        <authorList>
            <person name="Chen S."/>
            <person name="Yu Y."/>
            <person name="Wang X."/>
            <person name="Wang S."/>
            <person name="Zhang T."/>
            <person name="Zhou Y."/>
            <person name="He R."/>
            <person name="Meng N."/>
            <person name="Wang Y."/>
            <person name="Liu W."/>
            <person name="Liu Z."/>
            <person name="Liu J."/>
            <person name="Guo Q."/>
            <person name="Huang H."/>
            <person name="Sederoff R.R."/>
            <person name="Wang G."/>
            <person name="Qu G."/>
            <person name="Chen S."/>
        </authorList>
    </citation>
    <scope>NUCLEOTIDE SEQUENCE [LARGE SCALE GENOMIC DNA]</scope>
    <source>
        <strain evidence="2">SC-2020</strain>
    </source>
</reference>
<evidence type="ECO:0000313" key="2">
    <source>
        <dbReference type="EMBL" id="KAJ7011861.1"/>
    </source>
</evidence>
<sequence length="62" mass="7128">MECLLPLLLLAFEVSLDPYLSLLQRSFCYDVLLANCSSVILQSSRIYIYNTMEFIEDLSIGF</sequence>
<feature type="signal peptide" evidence="1">
    <location>
        <begin position="1"/>
        <end position="16"/>
    </location>
</feature>
<feature type="chain" id="PRO_5042160441" evidence="1">
    <location>
        <begin position="17"/>
        <end position="62"/>
    </location>
</feature>
<dbReference type="Proteomes" id="UP001164929">
    <property type="component" value="Chromosome 1"/>
</dbReference>
<organism evidence="2 3">
    <name type="scientific">Populus alba x Populus x berolinensis</name>
    <dbReference type="NCBI Taxonomy" id="444605"/>
    <lineage>
        <taxon>Eukaryota</taxon>
        <taxon>Viridiplantae</taxon>
        <taxon>Streptophyta</taxon>
        <taxon>Embryophyta</taxon>
        <taxon>Tracheophyta</taxon>
        <taxon>Spermatophyta</taxon>
        <taxon>Magnoliopsida</taxon>
        <taxon>eudicotyledons</taxon>
        <taxon>Gunneridae</taxon>
        <taxon>Pentapetalae</taxon>
        <taxon>rosids</taxon>
        <taxon>fabids</taxon>
        <taxon>Malpighiales</taxon>
        <taxon>Salicaceae</taxon>
        <taxon>Saliceae</taxon>
        <taxon>Populus</taxon>
    </lineage>
</organism>
<keyword evidence="3" id="KW-1185">Reference proteome</keyword>
<evidence type="ECO:0000256" key="1">
    <source>
        <dbReference type="SAM" id="SignalP"/>
    </source>
</evidence>
<name>A0AAD6RNL7_9ROSI</name>
<comment type="caution">
    <text evidence="2">The sequence shown here is derived from an EMBL/GenBank/DDBJ whole genome shotgun (WGS) entry which is preliminary data.</text>
</comment>
<dbReference type="AlphaFoldDB" id="A0AAD6RNL7"/>
<evidence type="ECO:0000313" key="3">
    <source>
        <dbReference type="Proteomes" id="UP001164929"/>
    </source>
</evidence>